<dbReference type="InterPro" id="IPR036736">
    <property type="entry name" value="ACP-like_sf"/>
</dbReference>
<dbReference type="Gene3D" id="1.10.580.10">
    <property type="entry name" value="Citrate Synthase, domain 1"/>
    <property type="match status" value="1"/>
</dbReference>
<dbReference type="InterPro" id="IPR016143">
    <property type="entry name" value="Citrate_synth-like_sm_a-sub"/>
</dbReference>
<dbReference type="PRINTS" id="PR00143">
    <property type="entry name" value="CITRTSNTHASE"/>
</dbReference>
<dbReference type="GO" id="GO:0005829">
    <property type="term" value="C:cytosol"/>
    <property type="evidence" value="ECO:0007669"/>
    <property type="project" value="TreeGrafter"/>
</dbReference>
<proteinExistence type="inferred from homology"/>
<dbReference type="InterPro" id="IPR019810">
    <property type="entry name" value="Citrate_synthase_AS"/>
</dbReference>
<dbReference type="GO" id="GO:0036440">
    <property type="term" value="F:citrate synthase activity"/>
    <property type="evidence" value="ECO:0007669"/>
    <property type="project" value="UniProtKB-EC"/>
</dbReference>
<sequence>MDVYGATTGGFPRDAHTRGVEREQEVRAVVASVLGIDASHAHAGLEYQSIQQWDSLRHAALMLALEKAFDVEISDNRMVELSSVQSIIDFIEHHAGGQASVAVPNDGKESSVAGEEPVHRGLSGIYFDRSRISRIDGEAGHLEYRGYSLHDLVGAASFEDVCHLLVEGELPTVQQHDELGRLLADARMATPPEAIALARSMASVHPMEALRTGVSFLGSMQDRLADDDTRGMRDAGLRLLAQVPVLVAAHHCARRGMELRIPGVGTPFTAALLHMLSGRMPDDLSVAMMDRDLIVHAEHSSNASAFTARVVIGCRAGVHAAITAAIAAFSGNLHGGAAEEVMKLVDEVGRPERAAAYVEACFASGKPVMGFGHRVYRTEDPRVRHLRDAAWRVSRESGDTSAFETIQAVVDAMRPYARHGVEANVDLYSGLLYRKLGLPDDLAVPLFVVSRMAGWLAQVMEQMENNVLIRPLLKYTGERGRRLEIGVRG</sequence>
<evidence type="ECO:0000313" key="8">
    <source>
        <dbReference type="EMBL" id="SBV52875.1"/>
    </source>
</evidence>
<evidence type="ECO:0000313" key="9">
    <source>
        <dbReference type="Proteomes" id="UP000092503"/>
    </source>
</evidence>
<keyword evidence="10" id="KW-1185">Reference proteome</keyword>
<dbReference type="SUPFAM" id="SSF47336">
    <property type="entry name" value="ACP-like"/>
    <property type="match status" value="1"/>
</dbReference>
<dbReference type="SUPFAM" id="SSF48256">
    <property type="entry name" value="Citrate synthase"/>
    <property type="match status" value="1"/>
</dbReference>
<dbReference type="AlphaFoldDB" id="A0A1C3NR58"/>
<dbReference type="Proteomes" id="UP000239710">
    <property type="component" value="Unassembled WGS sequence"/>
</dbReference>
<dbReference type="Pfam" id="PF00285">
    <property type="entry name" value="Citrate_synt"/>
    <property type="match status" value="1"/>
</dbReference>
<evidence type="ECO:0000313" key="7">
    <source>
        <dbReference type="EMBL" id="PPV05199.1"/>
    </source>
</evidence>
<reference evidence="7 10" key="2">
    <citation type="submission" date="2016-08" db="EMBL/GenBank/DDBJ databases">
        <title>Evolution of the type three secretion system and type three effector repertoires in Xanthomonas.</title>
        <authorList>
            <person name="Merda D."/>
            <person name="Briand M."/>
            <person name="Bosis E."/>
            <person name="Rousseau C."/>
            <person name="Portier P."/>
            <person name="Jacques M.-A."/>
            <person name="Fischer-Le Saux M."/>
        </authorList>
    </citation>
    <scope>NUCLEOTIDE SEQUENCE [LARGE SCALE GENOMIC DNA]</scope>
    <source>
        <strain evidence="7 10">CFBP1976</strain>
    </source>
</reference>
<reference evidence="8 9" key="1">
    <citation type="submission" date="2016-06" db="EMBL/GenBank/DDBJ databases">
        <authorList>
            <person name="Kjaerup R.B."/>
            <person name="Dalgaard T.S."/>
            <person name="Juul-Madsen H.R."/>
        </authorList>
    </citation>
    <scope>NUCLEOTIDE SEQUENCE [LARGE SCALE GENOMIC DNA]</scope>
    <source>
        <strain evidence="8">LMG947</strain>
    </source>
</reference>
<dbReference type="InterPro" id="IPR002020">
    <property type="entry name" value="Citrate_synthase"/>
</dbReference>
<dbReference type="Pfam" id="PF00550">
    <property type="entry name" value="PP-binding"/>
    <property type="match status" value="1"/>
</dbReference>
<dbReference type="InterPro" id="IPR036969">
    <property type="entry name" value="Citrate_synthase_sf"/>
</dbReference>
<evidence type="ECO:0000256" key="4">
    <source>
        <dbReference type="ARBA" id="ARBA00022679"/>
    </source>
</evidence>
<dbReference type="PROSITE" id="PS50075">
    <property type="entry name" value="CARRIER"/>
    <property type="match status" value="1"/>
</dbReference>
<evidence type="ECO:0000313" key="10">
    <source>
        <dbReference type="Proteomes" id="UP000239710"/>
    </source>
</evidence>
<keyword evidence="4 5" id="KW-0808">Transferase</keyword>
<comment type="pathway">
    <text evidence="1">Carbohydrate metabolism; tricarboxylic acid cycle; isocitrate from oxaloacetate: step 1/2.</text>
</comment>
<evidence type="ECO:0000259" key="6">
    <source>
        <dbReference type="PROSITE" id="PS50075"/>
    </source>
</evidence>
<evidence type="ECO:0000256" key="2">
    <source>
        <dbReference type="ARBA" id="ARBA00010566"/>
    </source>
</evidence>
<dbReference type="Gene3D" id="1.10.1200.10">
    <property type="entry name" value="ACP-like"/>
    <property type="match status" value="1"/>
</dbReference>
<dbReference type="Proteomes" id="UP000092503">
    <property type="component" value="Unassembled WGS sequence"/>
</dbReference>
<feature type="domain" description="Carrier" evidence="6">
    <location>
        <begin position="17"/>
        <end position="95"/>
    </location>
</feature>
<dbReference type="GO" id="GO:0006099">
    <property type="term" value="P:tricarboxylic acid cycle"/>
    <property type="evidence" value="ECO:0007669"/>
    <property type="project" value="UniProtKB-UniPathway"/>
</dbReference>
<dbReference type="EMBL" id="FLTX01000067">
    <property type="protein sequence ID" value="SBV52875.1"/>
    <property type="molecule type" value="Genomic_DNA"/>
</dbReference>
<dbReference type="PROSITE" id="PS00480">
    <property type="entry name" value="CITRATE_SYNTHASE"/>
    <property type="match status" value="1"/>
</dbReference>
<accession>A0A1C3NR58</accession>
<dbReference type="GO" id="GO:0005975">
    <property type="term" value="P:carbohydrate metabolic process"/>
    <property type="evidence" value="ECO:0007669"/>
    <property type="project" value="TreeGrafter"/>
</dbReference>
<dbReference type="InterPro" id="IPR016142">
    <property type="entry name" value="Citrate_synth-like_lrg_a-sub"/>
</dbReference>
<dbReference type="UniPathway" id="UPA00223">
    <property type="reaction ID" value="UER00717"/>
</dbReference>
<name>A0A1C3NR58_9XANT</name>
<organism evidence="8 9">
    <name type="scientific">Xanthomonas bromi</name>
    <dbReference type="NCBI Taxonomy" id="56449"/>
    <lineage>
        <taxon>Bacteria</taxon>
        <taxon>Pseudomonadati</taxon>
        <taxon>Pseudomonadota</taxon>
        <taxon>Gammaproteobacteria</taxon>
        <taxon>Lysobacterales</taxon>
        <taxon>Lysobacteraceae</taxon>
        <taxon>Xanthomonas</taxon>
    </lineage>
</organism>
<dbReference type="OrthoDB" id="9800864at2"/>
<gene>
    <name evidence="8" type="ORF">XBLMG947_3676</name>
    <name evidence="7" type="ORF">XbrCFBP1976_18405</name>
</gene>
<dbReference type="InterPro" id="IPR009081">
    <property type="entry name" value="PP-bd_ACP"/>
</dbReference>
<dbReference type="PANTHER" id="PTHR11739:SF4">
    <property type="entry name" value="CITRATE SYNTHASE, PEROXISOMAL"/>
    <property type="match status" value="1"/>
</dbReference>
<protein>
    <recommendedName>
        <fullName evidence="3">citrate synthase (unknown stereospecificity)</fullName>
        <ecNumber evidence="3">2.3.3.16</ecNumber>
    </recommendedName>
</protein>
<dbReference type="EMBL" id="MDCE01000035">
    <property type="protein sequence ID" value="PPV05199.1"/>
    <property type="molecule type" value="Genomic_DNA"/>
</dbReference>
<dbReference type="STRING" id="56449.XBLMG947_3676"/>
<evidence type="ECO:0000256" key="3">
    <source>
        <dbReference type="ARBA" id="ARBA00012972"/>
    </source>
</evidence>
<dbReference type="PANTHER" id="PTHR11739">
    <property type="entry name" value="CITRATE SYNTHASE"/>
    <property type="match status" value="1"/>
</dbReference>
<evidence type="ECO:0000256" key="1">
    <source>
        <dbReference type="ARBA" id="ARBA00004751"/>
    </source>
</evidence>
<dbReference type="EC" id="2.3.3.16" evidence="3"/>
<evidence type="ECO:0000256" key="5">
    <source>
        <dbReference type="RuleBase" id="RU003406"/>
    </source>
</evidence>
<comment type="similarity">
    <text evidence="2 5">Belongs to the citrate synthase family.</text>
</comment>
<dbReference type="Gene3D" id="1.10.230.10">
    <property type="entry name" value="Cytochrome P450-Terp, domain 2"/>
    <property type="match status" value="1"/>
</dbReference>